<dbReference type="OrthoDB" id="4159071at2759"/>
<dbReference type="EMBL" id="LVKK01000058">
    <property type="protein sequence ID" value="OAG38295.1"/>
    <property type="molecule type" value="Genomic_DNA"/>
</dbReference>
<evidence type="ECO:0000256" key="1">
    <source>
        <dbReference type="SAM" id="MobiDB-lite"/>
    </source>
</evidence>
<name>A0A177F1X6_9EURO</name>
<feature type="region of interest" description="Disordered" evidence="1">
    <location>
        <begin position="1"/>
        <end position="30"/>
    </location>
</feature>
<protein>
    <submittedName>
        <fullName evidence="2">Uncharacterized protein</fullName>
    </submittedName>
</protein>
<keyword evidence="3" id="KW-1185">Reference proteome</keyword>
<comment type="caution">
    <text evidence="2">The sequence shown here is derived from an EMBL/GenBank/DDBJ whole genome shotgun (WGS) entry which is preliminary data.</text>
</comment>
<dbReference type="RefSeq" id="XP_022510247.1">
    <property type="nucleotide sequence ID" value="XM_022657476.1"/>
</dbReference>
<feature type="region of interest" description="Disordered" evidence="1">
    <location>
        <begin position="61"/>
        <end position="84"/>
    </location>
</feature>
<dbReference type="AlphaFoldDB" id="A0A177F1X6"/>
<dbReference type="GeneID" id="34602675"/>
<evidence type="ECO:0000313" key="2">
    <source>
        <dbReference type="EMBL" id="OAG38295.1"/>
    </source>
</evidence>
<sequence>MSATGQPYTDGPFAGPPLSPSIDPQDVPPASAWLEIKETPESSTKRMTSDQFQRLIETRIKHAARPIPRGSTPDLAESSAPLAPPSNGVLKDVYLVGPSNGPKLSSEASLKDRVGADETFAPLADLLDPLVGAMAMRIIRSYLNSQPLDMQGELCTIMVRDLMEELSADGAEMCDETTLEAETLRTAMEILIDKDDLVDDVDNPLFRDLMLKLHVYCQTNGIRLLSAPE</sequence>
<proteinExistence type="predicted"/>
<reference evidence="2 3" key="1">
    <citation type="submission" date="2016-03" db="EMBL/GenBank/DDBJ databases">
        <title>Draft genome sequence of the Fonsecaea monophora CBS 269.37.</title>
        <authorList>
            <person name="Bombassaro A."/>
            <person name="Vinicius W.A."/>
            <person name="De Hoog S."/>
            <person name="Sun J."/>
            <person name="Souza E.M."/>
            <person name="Raittz R.T."/>
            <person name="Costa F."/>
            <person name="Leao A.C."/>
            <person name="Tadra-Sfeir M.Z."/>
            <person name="Baura V."/>
            <person name="Balsanelli E."/>
            <person name="Pedrosa F.O."/>
            <person name="Moreno L.F."/>
            <person name="Steffens M.B."/>
            <person name="Xi L."/>
            <person name="Bocca A.L."/>
            <person name="Felipe M.S."/>
            <person name="Teixeira M."/>
            <person name="Telles Filho F.Q."/>
            <person name="Azevedo C.M."/>
            <person name="Gomes R."/>
            <person name="Vicente V.A."/>
        </authorList>
    </citation>
    <scope>NUCLEOTIDE SEQUENCE [LARGE SCALE GENOMIC DNA]</scope>
    <source>
        <strain evidence="2 3">CBS 269.37</strain>
    </source>
</reference>
<accession>A0A177F1X6</accession>
<evidence type="ECO:0000313" key="3">
    <source>
        <dbReference type="Proteomes" id="UP000077002"/>
    </source>
</evidence>
<dbReference type="Proteomes" id="UP000077002">
    <property type="component" value="Unassembled WGS sequence"/>
</dbReference>
<gene>
    <name evidence="2" type="ORF">AYO21_07521</name>
</gene>
<organism evidence="2 3">
    <name type="scientific">Fonsecaea monophora</name>
    <dbReference type="NCBI Taxonomy" id="254056"/>
    <lineage>
        <taxon>Eukaryota</taxon>
        <taxon>Fungi</taxon>
        <taxon>Dikarya</taxon>
        <taxon>Ascomycota</taxon>
        <taxon>Pezizomycotina</taxon>
        <taxon>Eurotiomycetes</taxon>
        <taxon>Chaetothyriomycetidae</taxon>
        <taxon>Chaetothyriales</taxon>
        <taxon>Herpotrichiellaceae</taxon>
        <taxon>Fonsecaea</taxon>
    </lineage>
</organism>